<protein>
    <submittedName>
        <fullName evidence="1">Uncharacterized protein</fullName>
    </submittedName>
</protein>
<reference evidence="2" key="1">
    <citation type="submission" date="2013-09" db="EMBL/GenBank/DDBJ databases">
        <title>Corchorus olitorius genome sequencing.</title>
        <authorList>
            <person name="Alam M."/>
            <person name="Haque M.S."/>
            <person name="Islam M.S."/>
            <person name="Emdad E.M."/>
            <person name="Islam M.M."/>
            <person name="Ahmed B."/>
            <person name="Halim A."/>
            <person name="Hossen Q.M.M."/>
            <person name="Hossain M.Z."/>
            <person name="Ahmed R."/>
            <person name="Khan M.M."/>
            <person name="Islam R."/>
            <person name="Rashid M.M."/>
            <person name="Khan S.A."/>
            <person name="Rahman M.S."/>
            <person name="Alam M."/>
            <person name="Yahiya A.S."/>
            <person name="Khan M.S."/>
            <person name="Azam M.S."/>
            <person name="Haque T."/>
            <person name="Lashkar M.Z.H."/>
            <person name="Akhand A.I."/>
            <person name="Morshed G."/>
            <person name="Roy S."/>
            <person name="Uddin K.S."/>
            <person name="Rabeya T."/>
            <person name="Hossain A.S."/>
            <person name="Chowdhury A."/>
            <person name="Snigdha A.R."/>
            <person name="Mortoza M.S."/>
            <person name="Matin S.A."/>
            <person name="Hoque S.M.E."/>
            <person name="Islam M.K."/>
            <person name="Roy D.K."/>
            <person name="Haider R."/>
            <person name="Moosa M.M."/>
            <person name="Elias S.M."/>
            <person name="Hasan A.M."/>
            <person name="Jahan S."/>
            <person name="Shafiuddin M."/>
            <person name="Mahmood N."/>
            <person name="Shommy N.S."/>
        </authorList>
    </citation>
    <scope>NUCLEOTIDE SEQUENCE [LARGE SCALE GENOMIC DNA]</scope>
    <source>
        <strain evidence="2">cv. O-4</strain>
    </source>
</reference>
<accession>A0A1R3G0V6</accession>
<dbReference type="AlphaFoldDB" id="A0A1R3G0V6"/>
<name>A0A1R3G0V6_9ROSI</name>
<evidence type="ECO:0000313" key="1">
    <source>
        <dbReference type="EMBL" id="OMO51722.1"/>
    </source>
</evidence>
<dbReference type="Proteomes" id="UP000187203">
    <property type="component" value="Unassembled WGS sequence"/>
</dbReference>
<keyword evidence="2" id="KW-1185">Reference proteome</keyword>
<organism evidence="1 2">
    <name type="scientific">Corchorus olitorius</name>
    <dbReference type="NCBI Taxonomy" id="93759"/>
    <lineage>
        <taxon>Eukaryota</taxon>
        <taxon>Viridiplantae</taxon>
        <taxon>Streptophyta</taxon>
        <taxon>Embryophyta</taxon>
        <taxon>Tracheophyta</taxon>
        <taxon>Spermatophyta</taxon>
        <taxon>Magnoliopsida</taxon>
        <taxon>eudicotyledons</taxon>
        <taxon>Gunneridae</taxon>
        <taxon>Pentapetalae</taxon>
        <taxon>rosids</taxon>
        <taxon>malvids</taxon>
        <taxon>Malvales</taxon>
        <taxon>Malvaceae</taxon>
        <taxon>Grewioideae</taxon>
        <taxon>Apeibeae</taxon>
        <taxon>Corchorus</taxon>
    </lineage>
</organism>
<evidence type="ECO:0000313" key="2">
    <source>
        <dbReference type="Proteomes" id="UP000187203"/>
    </source>
</evidence>
<sequence length="46" mass="5318">MELAGGCLESEAKEKGGKWEAVYRYLVRRELASLEREKFPVFGERV</sequence>
<comment type="caution">
    <text evidence="1">The sequence shown here is derived from an EMBL/GenBank/DDBJ whole genome shotgun (WGS) entry which is preliminary data.</text>
</comment>
<proteinExistence type="predicted"/>
<gene>
    <name evidence="1" type="ORF">COLO4_37545</name>
</gene>
<dbReference type="EMBL" id="AWUE01024069">
    <property type="protein sequence ID" value="OMO51722.1"/>
    <property type="molecule type" value="Genomic_DNA"/>
</dbReference>